<name>A0A975R2J8_9MICC</name>
<dbReference type="PROSITE" id="PS50977">
    <property type="entry name" value="HTH_TETR_2"/>
    <property type="match status" value="1"/>
</dbReference>
<feature type="compositionally biased region" description="Low complexity" evidence="3">
    <location>
        <begin position="1"/>
        <end position="18"/>
    </location>
</feature>
<proteinExistence type="predicted"/>
<evidence type="ECO:0000313" key="6">
    <source>
        <dbReference type="Proteomes" id="UP000676885"/>
    </source>
</evidence>
<evidence type="ECO:0000313" key="5">
    <source>
        <dbReference type="EMBL" id="QWC11614.1"/>
    </source>
</evidence>
<dbReference type="InterPro" id="IPR001647">
    <property type="entry name" value="HTH_TetR"/>
</dbReference>
<dbReference type="EMBL" id="CP076022">
    <property type="protein sequence ID" value="QWC11614.1"/>
    <property type="molecule type" value="Genomic_DNA"/>
</dbReference>
<keyword evidence="6" id="KW-1185">Reference proteome</keyword>
<dbReference type="InterPro" id="IPR050109">
    <property type="entry name" value="HTH-type_TetR-like_transc_reg"/>
</dbReference>
<dbReference type="SUPFAM" id="SSF46689">
    <property type="entry name" value="Homeodomain-like"/>
    <property type="match status" value="1"/>
</dbReference>
<keyword evidence="1 2" id="KW-0238">DNA-binding</keyword>
<dbReference type="InterPro" id="IPR009057">
    <property type="entry name" value="Homeodomain-like_sf"/>
</dbReference>
<dbReference type="Pfam" id="PF00440">
    <property type="entry name" value="TetR_N"/>
    <property type="match status" value="1"/>
</dbReference>
<dbReference type="Proteomes" id="UP000676885">
    <property type="component" value="Chromosome"/>
</dbReference>
<evidence type="ECO:0000256" key="1">
    <source>
        <dbReference type="ARBA" id="ARBA00023125"/>
    </source>
</evidence>
<dbReference type="PANTHER" id="PTHR30328:SF54">
    <property type="entry name" value="HTH-TYPE TRANSCRIPTIONAL REPRESSOR SCO4008"/>
    <property type="match status" value="1"/>
</dbReference>
<protein>
    <submittedName>
        <fullName evidence="5">TetR family transcriptional regulator</fullName>
    </submittedName>
</protein>
<dbReference type="PRINTS" id="PR00455">
    <property type="entry name" value="HTHTETR"/>
</dbReference>
<dbReference type="AlphaFoldDB" id="A0A975R2J8"/>
<evidence type="ECO:0000256" key="2">
    <source>
        <dbReference type="PROSITE-ProRule" id="PRU00335"/>
    </source>
</evidence>
<sequence>MDTAVVRGTRRAAAAPAGQGDGNARGQSTGRKRDPERTRAEILKVSTGVFAAQGYSGARVDEIAALTRTTKRMIYYYFGSKEQLYLEVLKDAYGGIRAAEREIQVGSLNPRDAVRRLAELTYDHHAQHSDFIRLVMIENIHRGVFIRQVESIRDLVQPAVGLLEEILKRGRAEGVFRHDADAFDVHLVISSYCVFQVANQYTFGYLFGRDLQEPPLSDHLRSMLGDVVVAWLETGAEIKN</sequence>
<dbReference type="KEGG" id="ajg:KKR91_03305"/>
<dbReference type="Gene3D" id="1.10.357.10">
    <property type="entry name" value="Tetracycline Repressor, domain 2"/>
    <property type="match status" value="1"/>
</dbReference>
<dbReference type="PANTHER" id="PTHR30328">
    <property type="entry name" value="TRANSCRIPTIONAL REPRESSOR"/>
    <property type="match status" value="1"/>
</dbReference>
<reference evidence="5 6" key="1">
    <citation type="submission" date="2021-05" db="EMBL/GenBank/DDBJ databases">
        <title>Novel species in genus Arthrobacter.</title>
        <authorList>
            <person name="Zhang G."/>
        </authorList>
    </citation>
    <scope>NUCLEOTIDE SEQUENCE [LARGE SCALE GENOMIC DNA]</scope>
    <source>
        <strain evidence="6">zg-ZUI227</strain>
    </source>
</reference>
<feature type="domain" description="HTH tetR-type" evidence="4">
    <location>
        <begin position="36"/>
        <end position="96"/>
    </location>
</feature>
<evidence type="ECO:0000259" key="4">
    <source>
        <dbReference type="PROSITE" id="PS50977"/>
    </source>
</evidence>
<dbReference type="Pfam" id="PF17938">
    <property type="entry name" value="TetR_C_29"/>
    <property type="match status" value="1"/>
</dbReference>
<dbReference type="SUPFAM" id="SSF48498">
    <property type="entry name" value="Tetracyclin repressor-like, C-terminal domain"/>
    <property type="match status" value="1"/>
</dbReference>
<feature type="DNA-binding region" description="H-T-H motif" evidence="2">
    <location>
        <begin position="59"/>
        <end position="78"/>
    </location>
</feature>
<evidence type="ECO:0000256" key="3">
    <source>
        <dbReference type="SAM" id="MobiDB-lite"/>
    </source>
</evidence>
<dbReference type="GO" id="GO:0003677">
    <property type="term" value="F:DNA binding"/>
    <property type="evidence" value="ECO:0007669"/>
    <property type="project" value="UniProtKB-UniRule"/>
</dbReference>
<dbReference type="GO" id="GO:0006355">
    <property type="term" value="P:regulation of DNA-templated transcription"/>
    <property type="evidence" value="ECO:0007669"/>
    <property type="project" value="UniProtKB-ARBA"/>
</dbReference>
<gene>
    <name evidence="5" type="ORF">KKR91_03305</name>
</gene>
<feature type="region of interest" description="Disordered" evidence="3">
    <location>
        <begin position="1"/>
        <end position="36"/>
    </location>
</feature>
<accession>A0A975R2J8</accession>
<dbReference type="InterPro" id="IPR041474">
    <property type="entry name" value="NicS_C"/>
</dbReference>
<dbReference type="InterPro" id="IPR036271">
    <property type="entry name" value="Tet_transcr_reg_TetR-rel_C_sf"/>
</dbReference>
<organism evidence="5 6">
    <name type="scientific">Arthrobacter jiangjiafuii</name>
    <dbReference type="NCBI Taxonomy" id="2817475"/>
    <lineage>
        <taxon>Bacteria</taxon>
        <taxon>Bacillati</taxon>
        <taxon>Actinomycetota</taxon>
        <taxon>Actinomycetes</taxon>
        <taxon>Micrococcales</taxon>
        <taxon>Micrococcaceae</taxon>
        <taxon>Arthrobacter</taxon>
    </lineage>
</organism>